<protein>
    <submittedName>
        <fullName evidence="2">Uncharacterized protein</fullName>
    </submittedName>
</protein>
<sequence>MAEPVSQPHSRRPIIRAIHAPLGFYVLALLIVEVFLASVLMAVDLPADLKATTLYAGIGLFVLVLLVVSVLVWKKPENLIYDKEAYLQEEE</sequence>
<comment type="caution">
    <text evidence="2">The sequence shown here is derived from an EMBL/GenBank/DDBJ whole genome shotgun (WGS) entry which is preliminary data.</text>
</comment>
<evidence type="ECO:0000256" key="1">
    <source>
        <dbReference type="SAM" id="Phobius"/>
    </source>
</evidence>
<dbReference type="AlphaFoldDB" id="A0A7X1AYJ4"/>
<keyword evidence="1" id="KW-0472">Membrane</keyword>
<feature type="transmembrane region" description="Helical" evidence="1">
    <location>
        <begin position="54"/>
        <end position="73"/>
    </location>
</feature>
<keyword evidence="1" id="KW-1133">Transmembrane helix</keyword>
<keyword evidence="1" id="KW-0812">Transmembrane</keyword>
<reference evidence="2 3" key="1">
    <citation type="submission" date="2020-07" db="EMBL/GenBank/DDBJ databases">
        <authorList>
            <person name="Feng X."/>
        </authorList>
    </citation>
    <scope>NUCLEOTIDE SEQUENCE [LARGE SCALE GENOMIC DNA]</scope>
    <source>
        <strain evidence="2 3">JCM14086</strain>
    </source>
</reference>
<feature type="transmembrane region" description="Helical" evidence="1">
    <location>
        <begin position="21"/>
        <end position="42"/>
    </location>
</feature>
<dbReference type="RefSeq" id="WP_185691926.1">
    <property type="nucleotide sequence ID" value="NZ_JACHVA010000047.1"/>
</dbReference>
<evidence type="ECO:0000313" key="3">
    <source>
        <dbReference type="Proteomes" id="UP000525652"/>
    </source>
</evidence>
<proteinExistence type="predicted"/>
<accession>A0A7X1AYJ4</accession>
<gene>
    <name evidence="2" type="ORF">H5P30_05365</name>
</gene>
<name>A0A7X1AYJ4_9BACT</name>
<dbReference type="EMBL" id="JACHVA010000047">
    <property type="protein sequence ID" value="MBC2601200.1"/>
    <property type="molecule type" value="Genomic_DNA"/>
</dbReference>
<dbReference type="Proteomes" id="UP000525652">
    <property type="component" value="Unassembled WGS sequence"/>
</dbReference>
<evidence type="ECO:0000313" key="2">
    <source>
        <dbReference type="EMBL" id="MBC2601200.1"/>
    </source>
</evidence>
<organism evidence="2 3">
    <name type="scientific">Puniceicoccus vermicola</name>
    <dbReference type="NCBI Taxonomy" id="388746"/>
    <lineage>
        <taxon>Bacteria</taxon>
        <taxon>Pseudomonadati</taxon>
        <taxon>Verrucomicrobiota</taxon>
        <taxon>Opitutia</taxon>
        <taxon>Puniceicoccales</taxon>
        <taxon>Puniceicoccaceae</taxon>
        <taxon>Puniceicoccus</taxon>
    </lineage>
</organism>
<keyword evidence="3" id="KW-1185">Reference proteome</keyword>